<protein>
    <submittedName>
        <fullName evidence="1">ATP-binding protein</fullName>
    </submittedName>
</protein>
<reference evidence="1" key="1">
    <citation type="submission" date="2018-11" db="EMBL/GenBank/DDBJ databases">
        <title>Genomics analysis of Putative Virulence Factors on Adhesion and Cytotoxicity for Cronobacter spp.</title>
        <authorList>
            <person name="Cui J."/>
        </authorList>
    </citation>
    <scope>NUCLEOTIDE SEQUENCE</scope>
    <source>
        <strain evidence="1">SD69</strain>
    </source>
</reference>
<evidence type="ECO:0000313" key="1">
    <source>
        <dbReference type="EMBL" id="NCH87446.1"/>
    </source>
</evidence>
<gene>
    <name evidence="1" type="ORF">EHJ13_08340</name>
</gene>
<evidence type="ECO:0000313" key="2">
    <source>
        <dbReference type="Proteomes" id="UP000778262"/>
    </source>
</evidence>
<proteinExistence type="predicted"/>
<dbReference type="Gene3D" id="3.40.50.300">
    <property type="entry name" value="P-loop containing nucleotide triphosphate hydrolases"/>
    <property type="match status" value="1"/>
</dbReference>
<dbReference type="InterPro" id="IPR027417">
    <property type="entry name" value="P-loop_NTPase"/>
</dbReference>
<organism evidence="1 2">
    <name type="scientific">Cronobacter dublinensis</name>
    <dbReference type="NCBI Taxonomy" id="413497"/>
    <lineage>
        <taxon>Bacteria</taxon>
        <taxon>Pseudomonadati</taxon>
        <taxon>Pseudomonadota</taxon>
        <taxon>Gammaproteobacteria</taxon>
        <taxon>Enterobacterales</taxon>
        <taxon>Enterobacteriaceae</taxon>
        <taxon>Cronobacter</taxon>
    </lineage>
</organism>
<dbReference type="EMBL" id="RPBY01000003">
    <property type="protein sequence ID" value="NCH87446.1"/>
    <property type="molecule type" value="Genomic_DNA"/>
</dbReference>
<keyword evidence="1" id="KW-0067">ATP-binding</keyword>
<dbReference type="Proteomes" id="UP000778262">
    <property type="component" value="Unassembled WGS sequence"/>
</dbReference>
<dbReference type="Pfam" id="PF13671">
    <property type="entry name" value="AAA_33"/>
    <property type="match status" value="1"/>
</dbReference>
<dbReference type="RefSeq" id="WP_105686491.1">
    <property type="nucleotide sequence ID" value="NZ_CP101591.1"/>
</dbReference>
<dbReference type="GO" id="GO:0005524">
    <property type="term" value="F:ATP binding"/>
    <property type="evidence" value="ECO:0007669"/>
    <property type="project" value="UniProtKB-KW"/>
</dbReference>
<sequence length="175" mass="18942">MSHTLSCKPGPTLYLLCGKIAAGKSTLAAALAREANAVIVSEDVWLARLYGPEMTEVADYVRFAARLREAMTPHLTALLDAGLSLVLDFPANTPQSRAWMKTLIDASGAAHELHWLDVPDAVCLARLRRRNQQGGHDFAATDAQFAQVTRYFVPPGAEEGFNIVAHREAPDGNCA</sequence>
<name>A0A9Q4XR08_9ENTR</name>
<comment type="caution">
    <text evidence="1">The sequence shown here is derived from an EMBL/GenBank/DDBJ whole genome shotgun (WGS) entry which is preliminary data.</text>
</comment>
<keyword evidence="1" id="KW-0547">Nucleotide-binding</keyword>
<dbReference type="SUPFAM" id="SSF52540">
    <property type="entry name" value="P-loop containing nucleoside triphosphate hydrolases"/>
    <property type="match status" value="1"/>
</dbReference>
<dbReference type="AlphaFoldDB" id="A0A9Q4XR08"/>
<accession>A0A9Q4XR08</accession>